<dbReference type="Pfam" id="PF12998">
    <property type="entry name" value="ING"/>
    <property type="match status" value="1"/>
</dbReference>
<evidence type="ECO:0000256" key="4">
    <source>
        <dbReference type="ARBA" id="ARBA00022723"/>
    </source>
</evidence>
<keyword evidence="9" id="KW-0804">Transcription</keyword>
<evidence type="ECO:0000256" key="16">
    <source>
        <dbReference type="SAM" id="MobiDB-lite"/>
    </source>
</evidence>
<dbReference type="InterPro" id="IPR024610">
    <property type="entry name" value="ING_N_histone-binding"/>
</dbReference>
<keyword evidence="7 14" id="KW-0156">Chromatin regulator</keyword>
<dbReference type="PROSITE" id="PS01359">
    <property type="entry name" value="ZF_PHD_1"/>
    <property type="match status" value="1"/>
</dbReference>
<evidence type="ECO:0000256" key="2">
    <source>
        <dbReference type="ARBA" id="ARBA00010210"/>
    </source>
</evidence>
<evidence type="ECO:0000256" key="15">
    <source>
        <dbReference type="SAM" id="Coils"/>
    </source>
</evidence>
<dbReference type="Gene3D" id="3.30.40.10">
    <property type="entry name" value="Zinc/RING finger domain, C3HC4 (zinc finger)"/>
    <property type="match status" value="1"/>
</dbReference>
<dbReference type="GO" id="GO:0005634">
    <property type="term" value="C:nucleus"/>
    <property type="evidence" value="ECO:0007669"/>
    <property type="project" value="UniProtKB-SubCell"/>
</dbReference>
<evidence type="ECO:0000256" key="10">
    <source>
        <dbReference type="ARBA" id="ARBA00023242"/>
    </source>
</evidence>
<feature type="binding site" evidence="12">
    <location>
        <position position="891"/>
    </location>
    <ligand>
        <name>Zn(2+)</name>
        <dbReference type="ChEBI" id="CHEBI:29105"/>
        <label>1</label>
    </ligand>
</feature>
<dbReference type="FunFam" id="3.30.40.10:FF:000103">
    <property type="entry name" value="Inhibitor of growth protein"/>
    <property type="match status" value="1"/>
</dbReference>
<dbReference type="InterPro" id="IPR001965">
    <property type="entry name" value="Znf_PHD"/>
</dbReference>
<feature type="binding site" evidence="12">
    <location>
        <position position="910"/>
    </location>
    <ligand>
        <name>Zn(2+)</name>
        <dbReference type="ChEBI" id="CHEBI:29105"/>
        <label>2</label>
    </ligand>
</feature>
<feature type="region of interest" description="Disordered" evidence="16">
    <location>
        <begin position="524"/>
        <end position="543"/>
    </location>
</feature>
<evidence type="ECO:0000256" key="7">
    <source>
        <dbReference type="ARBA" id="ARBA00022853"/>
    </source>
</evidence>
<dbReference type="InterPro" id="IPR019787">
    <property type="entry name" value="Znf_PHD-finger"/>
</dbReference>
<evidence type="ECO:0000256" key="14">
    <source>
        <dbReference type="RuleBase" id="RU361213"/>
    </source>
</evidence>
<dbReference type="Gene3D" id="6.10.140.1740">
    <property type="match status" value="1"/>
</dbReference>
<feature type="site" description="Histone H3K4me3 binding" evidence="11">
    <location>
        <position position="877"/>
    </location>
</feature>
<feature type="binding site" evidence="12">
    <location>
        <position position="907"/>
    </location>
    <ligand>
        <name>Zn(2+)</name>
        <dbReference type="ChEBI" id="CHEBI:29105"/>
        <label>2</label>
    </ligand>
</feature>
<comment type="function">
    <text evidence="14">Component of an histone acetyltransferase complex.</text>
</comment>
<dbReference type="CDD" id="cd16858">
    <property type="entry name" value="ING_ING3_Yng2p"/>
    <property type="match status" value="1"/>
</dbReference>
<evidence type="ECO:0000256" key="3">
    <source>
        <dbReference type="ARBA" id="ARBA00022604"/>
    </source>
</evidence>
<accession>A0AAG5DNI1</accession>
<organism evidence="18 19">
    <name type="scientific">Anopheles atroparvus</name>
    <name type="common">European mosquito</name>
    <dbReference type="NCBI Taxonomy" id="41427"/>
    <lineage>
        <taxon>Eukaryota</taxon>
        <taxon>Metazoa</taxon>
        <taxon>Ecdysozoa</taxon>
        <taxon>Arthropoda</taxon>
        <taxon>Hexapoda</taxon>
        <taxon>Insecta</taxon>
        <taxon>Pterygota</taxon>
        <taxon>Neoptera</taxon>
        <taxon>Endopterygota</taxon>
        <taxon>Diptera</taxon>
        <taxon>Nematocera</taxon>
        <taxon>Culicoidea</taxon>
        <taxon>Culicidae</taxon>
        <taxon>Anophelinae</taxon>
        <taxon>Anopheles</taxon>
    </lineage>
</organism>
<dbReference type="SUPFAM" id="SSF57903">
    <property type="entry name" value="FYVE/PHD zinc finger"/>
    <property type="match status" value="1"/>
</dbReference>
<feature type="domain" description="PHD-type" evidence="17">
    <location>
        <begin position="864"/>
        <end position="913"/>
    </location>
</feature>
<keyword evidence="3" id="KW-0341">Growth regulation</keyword>
<feature type="binding site" evidence="12">
    <location>
        <position position="894"/>
    </location>
    <ligand>
        <name>Zn(2+)</name>
        <dbReference type="ChEBI" id="CHEBI:29105"/>
        <label>1</label>
    </ligand>
</feature>
<evidence type="ECO:0000259" key="17">
    <source>
        <dbReference type="PROSITE" id="PS50016"/>
    </source>
</evidence>
<feature type="region of interest" description="Disordered" evidence="16">
    <location>
        <begin position="497"/>
        <end position="517"/>
    </location>
</feature>
<evidence type="ECO:0000256" key="9">
    <source>
        <dbReference type="ARBA" id="ARBA00023163"/>
    </source>
</evidence>
<evidence type="ECO:0000256" key="1">
    <source>
        <dbReference type="ARBA" id="ARBA00004123"/>
    </source>
</evidence>
<dbReference type="InterPro" id="IPR013083">
    <property type="entry name" value="Znf_RING/FYVE/PHD"/>
</dbReference>
<feature type="site" description="Histone H3K4me3 binding" evidence="11">
    <location>
        <position position="881"/>
    </location>
</feature>
<dbReference type="PANTHER" id="PTHR10333:SF103">
    <property type="entry name" value="INHIBITOR OF GROWTH PROTEIN 3"/>
    <property type="match status" value="1"/>
</dbReference>
<sequence length="922" mass="103155">MLHLEDYLEMIEHLPQELRDRFTEMREMDLSVQNNTDALDKRARSLFQQCRRGELPTAAADAEFDAIRSDYYRVLEDSDEKIQLAGQMYDLVERYQRRLDTELYKFKCELEADHNGITEILEKRSLELDINPTSNGGTNQKENRFYDAQHSYSGSGAGRADSRYKLKAVRRRESVAVTAAEKRAAAAAVAAAAAAAAASSASTSNVVPITNAHIRPRTPSVACAGIGSGSIGSHPLVASASAGNVATYNLQICGAGNAIAAAASQAIAQTQQMQQGRRTASLKASYEAIGAMGSQELLINSELAGATHNALQAVERESNVFSNQRRQKKKSTPSTNTSAAGARGIPTVKVLSNNATVTPILTPNQLAQASFTLQVQQSPLQQQMGSVPGALVHPQQQQQQQQQQQPVTIAQTTQFTVQQQPISVQQQIQLHHTNTQVPLQHLQQVPHQQPILQQLSVQQQPSQPLQQSTTIKQLLPQQIQIANMNNQQQKHIILPQTSQSQQRLPRPQQPQQFQQSLQSPVSSMTTQLLQQTPQQVPGTSQQASQQQLTLQQLPLQSLSQPQLIQAQASHSLPLSQPSQVQLQQLQQQLVHSQAQQKQQLQQLKTIQHQSLQPLAQTQQQHIVQQQVVHLQSQQTQLQQLQPLQQHHHIQITQQQLQQQQQTSQQTSQQLVQHQQLQISQQQQPQQQQQLQQPQQLQISQQQQHQHQLIELQQKDSQLQQTIQQQQVLQQQQQQQQLLQQTQQQPQLQVQHHLIQQQLPSQKQQSQQQKLIQQQQQQLQQQQLQVQPQQQFIAGHTSSGVLANVPTTMELSMAANIPSTSLGSLEMSRTSTSSTSGTSSVVLSDAGMVVEQTPEGEWSYDPNEPRYCICNQVSYGDMVACDNEDCPFEWFHYPCVNITSSPKGKWYCPQCSSSMKRRASRKN</sequence>
<evidence type="ECO:0000256" key="13">
    <source>
        <dbReference type="PROSITE-ProRule" id="PRU00146"/>
    </source>
</evidence>
<evidence type="ECO:0000256" key="6">
    <source>
        <dbReference type="ARBA" id="ARBA00022833"/>
    </source>
</evidence>
<protein>
    <recommendedName>
        <fullName evidence="14">Inhibitor of growth protein</fullName>
    </recommendedName>
</protein>
<feature type="binding site" evidence="12">
    <location>
        <position position="869"/>
    </location>
    <ligand>
        <name>Zn(2+)</name>
        <dbReference type="ChEBI" id="CHEBI:29105"/>
        <label>1</label>
    </ligand>
</feature>
<reference evidence="18" key="1">
    <citation type="submission" date="2024-04" db="UniProtKB">
        <authorList>
            <consortium name="EnsemblMetazoa"/>
        </authorList>
    </citation>
    <scope>IDENTIFICATION</scope>
    <source>
        <strain evidence="18">EBRO</strain>
    </source>
</reference>
<feature type="binding site" evidence="12">
    <location>
        <position position="885"/>
    </location>
    <ligand>
        <name>Zn(2+)</name>
        <dbReference type="ChEBI" id="CHEBI:29105"/>
        <label>2</label>
    </ligand>
</feature>
<evidence type="ECO:0000313" key="18">
    <source>
        <dbReference type="EnsemblMetazoa" id="ENSAATROPP012244"/>
    </source>
</evidence>
<dbReference type="PANTHER" id="PTHR10333">
    <property type="entry name" value="INHIBITOR OF GROWTH PROTEIN"/>
    <property type="match status" value="1"/>
</dbReference>
<dbReference type="AlphaFoldDB" id="A0AAG5DNI1"/>
<evidence type="ECO:0000313" key="19">
    <source>
        <dbReference type="Proteomes" id="UP000075880"/>
    </source>
</evidence>
<comment type="similarity">
    <text evidence="2 14">Belongs to the ING family.</text>
</comment>
<feature type="site" description="Histone H3K4me3 binding" evidence="11">
    <location>
        <position position="889"/>
    </location>
</feature>
<keyword evidence="15" id="KW-0175">Coiled coil</keyword>
<keyword evidence="10 14" id="KW-0539">Nucleus</keyword>
<dbReference type="GO" id="GO:0006325">
    <property type="term" value="P:chromatin organization"/>
    <property type="evidence" value="ECO:0007669"/>
    <property type="project" value="UniProtKB-KW"/>
</dbReference>
<feature type="site" description="Histone H3K4me3 binding" evidence="11">
    <location>
        <position position="866"/>
    </location>
</feature>
<dbReference type="Proteomes" id="UP000075880">
    <property type="component" value="Unassembled WGS sequence"/>
</dbReference>
<dbReference type="SMART" id="SM00249">
    <property type="entry name" value="PHD"/>
    <property type="match status" value="1"/>
</dbReference>
<keyword evidence="5 13" id="KW-0863">Zinc-finger</keyword>
<dbReference type="InterPro" id="IPR019786">
    <property type="entry name" value="Zinc_finger_PHD-type_CS"/>
</dbReference>
<keyword evidence="19" id="KW-1185">Reference proteome</keyword>
<keyword evidence="8" id="KW-0805">Transcription regulation</keyword>
<dbReference type="GO" id="GO:0008270">
    <property type="term" value="F:zinc ion binding"/>
    <property type="evidence" value="ECO:0007669"/>
    <property type="project" value="UniProtKB-KW"/>
</dbReference>
<dbReference type="EnsemblMetazoa" id="ENSAATROPT013457">
    <property type="protein sequence ID" value="ENSAATROPP012244"/>
    <property type="gene ID" value="ENSAATROPG010926"/>
</dbReference>
<keyword evidence="6 12" id="KW-0862">Zinc</keyword>
<dbReference type="PROSITE" id="PS50016">
    <property type="entry name" value="ZF_PHD_2"/>
    <property type="match status" value="1"/>
</dbReference>
<evidence type="ECO:0000256" key="12">
    <source>
        <dbReference type="PIRSR" id="PIRSR628651-51"/>
    </source>
</evidence>
<dbReference type="SMART" id="SM01408">
    <property type="entry name" value="ING"/>
    <property type="match status" value="1"/>
</dbReference>
<feature type="region of interest" description="Disordered" evidence="16">
    <location>
        <begin position="316"/>
        <end position="343"/>
    </location>
</feature>
<name>A0AAG5DNI1_ANOAO</name>
<feature type="binding site" evidence="12">
    <location>
        <position position="867"/>
    </location>
    <ligand>
        <name>Zn(2+)</name>
        <dbReference type="ChEBI" id="CHEBI:29105"/>
        <label>1</label>
    </ligand>
</feature>
<dbReference type="InterPro" id="IPR028651">
    <property type="entry name" value="ING_fam"/>
</dbReference>
<evidence type="ECO:0000256" key="8">
    <source>
        <dbReference type="ARBA" id="ARBA00023015"/>
    </source>
</evidence>
<feature type="coiled-coil region" evidence="15">
    <location>
        <begin position="711"/>
        <end position="784"/>
    </location>
</feature>
<comment type="subcellular location">
    <subcellularLocation>
        <location evidence="1 14">Nucleus</location>
    </subcellularLocation>
</comment>
<comment type="subunit">
    <text evidence="14">Component of an histone acetyltransferase complex. Interacts with H3K4me3 and to a lesser extent with H3K4me2.</text>
</comment>
<evidence type="ECO:0000256" key="11">
    <source>
        <dbReference type="PIRSR" id="PIRSR628651-50"/>
    </source>
</evidence>
<dbReference type="InterPro" id="IPR011011">
    <property type="entry name" value="Znf_FYVE_PHD"/>
</dbReference>
<comment type="domain">
    <text evidence="14">The PHD-type zinc finger mediates the binding to H3K4me3.</text>
</comment>
<evidence type="ECO:0000256" key="5">
    <source>
        <dbReference type="ARBA" id="ARBA00022771"/>
    </source>
</evidence>
<feature type="binding site" evidence="12">
    <location>
        <position position="880"/>
    </location>
    <ligand>
        <name>Zn(2+)</name>
        <dbReference type="ChEBI" id="CHEBI:29105"/>
        <label>2</label>
    </ligand>
</feature>
<dbReference type="GO" id="GO:0035267">
    <property type="term" value="C:NuA4 histone acetyltransferase complex"/>
    <property type="evidence" value="ECO:0007669"/>
    <property type="project" value="TreeGrafter"/>
</dbReference>
<keyword evidence="4 12" id="KW-0479">Metal-binding</keyword>
<dbReference type="CDD" id="cd15505">
    <property type="entry name" value="PHD_ING"/>
    <property type="match status" value="1"/>
</dbReference>
<proteinExistence type="inferred from homology"/>